<keyword evidence="3" id="KW-0862">Zinc</keyword>
<dbReference type="InterPro" id="IPR010666">
    <property type="entry name" value="Znf_GRF"/>
</dbReference>
<keyword evidence="6" id="KW-1133">Transmembrane helix</keyword>
<dbReference type="Pfam" id="PF06839">
    <property type="entry name" value="Zn_ribbon_GRF"/>
    <property type="match status" value="1"/>
</dbReference>
<organism evidence="9 10">
    <name type="scientific">Linum trigynum</name>
    <dbReference type="NCBI Taxonomy" id="586398"/>
    <lineage>
        <taxon>Eukaryota</taxon>
        <taxon>Viridiplantae</taxon>
        <taxon>Streptophyta</taxon>
        <taxon>Embryophyta</taxon>
        <taxon>Tracheophyta</taxon>
        <taxon>Spermatophyta</taxon>
        <taxon>Magnoliopsida</taxon>
        <taxon>eudicotyledons</taxon>
        <taxon>Gunneridae</taxon>
        <taxon>Pentapetalae</taxon>
        <taxon>rosids</taxon>
        <taxon>fabids</taxon>
        <taxon>Malpighiales</taxon>
        <taxon>Linaceae</taxon>
        <taxon>Linum</taxon>
    </lineage>
</organism>
<keyword evidence="6" id="KW-0812">Transmembrane</keyword>
<accession>A0AAV2E1G3</accession>
<feature type="transmembrane region" description="Helical" evidence="6">
    <location>
        <begin position="115"/>
        <end position="136"/>
    </location>
</feature>
<dbReference type="Proteomes" id="UP001497516">
    <property type="component" value="Chromosome 2"/>
</dbReference>
<evidence type="ECO:0000259" key="7">
    <source>
        <dbReference type="PROSITE" id="PS51999"/>
    </source>
</evidence>
<evidence type="ECO:0000313" key="10">
    <source>
        <dbReference type="Proteomes" id="UP001497516"/>
    </source>
</evidence>
<evidence type="ECO:0000313" key="9">
    <source>
        <dbReference type="EMBL" id="CAL1379637.1"/>
    </source>
</evidence>
<evidence type="ECO:0000256" key="6">
    <source>
        <dbReference type="SAM" id="Phobius"/>
    </source>
</evidence>
<evidence type="ECO:0000256" key="5">
    <source>
        <dbReference type="SAM" id="Coils"/>
    </source>
</evidence>
<evidence type="ECO:0000256" key="2">
    <source>
        <dbReference type="ARBA" id="ARBA00022771"/>
    </source>
</evidence>
<keyword evidence="2 4" id="KW-0863">Zinc-finger</keyword>
<proteinExistence type="predicted"/>
<feature type="coiled-coil region" evidence="5">
    <location>
        <begin position="78"/>
        <end position="107"/>
    </location>
</feature>
<feature type="domain" description="GRF-type" evidence="7">
    <location>
        <begin position="20"/>
        <end position="63"/>
    </location>
</feature>
<dbReference type="Proteomes" id="UP001497516">
    <property type="component" value="Chromosome 3"/>
</dbReference>
<keyword evidence="1" id="KW-0479">Metal-binding</keyword>
<dbReference type="EMBL" id="OZ034816">
    <property type="protein sequence ID" value="CAL1379637.1"/>
    <property type="molecule type" value="Genomic_DNA"/>
</dbReference>
<keyword evidence="10" id="KW-1185">Reference proteome</keyword>
<dbReference type="AlphaFoldDB" id="A0AAV2E1G3"/>
<keyword evidence="6" id="KW-0472">Membrane</keyword>
<dbReference type="PANTHER" id="PTHR33248">
    <property type="entry name" value="ZINC ION-BINDING PROTEIN"/>
    <property type="match status" value="1"/>
</dbReference>
<reference evidence="9 10" key="1">
    <citation type="submission" date="2024-04" db="EMBL/GenBank/DDBJ databases">
        <authorList>
            <person name="Fracassetti M."/>
        </authorList>
    </citation>
    <scope>NUCLEOTIDE SEQUENCE [LARGE SCALE GENOMIC DNA]</scope>
</reference>
<name>A0AAV2E1G3_9ROSI</name>
<dbReference type="GO" id="GO:0008270">
    <property type="term" value="F:zinc ion binding"/>
    <property type="evidence" value="ECO:0007669"/>
    <property type="project" value="UniProtKB-KW"/>
</dbReference>
<evidence type="ECO:0000256" key="4">
    <source>
        <dbReference type="PROSITE-ProRule" id="PRU01343"/>
    </source>
</evidence>
<evidence type="ECO:0000256" key="1">
    <source>
        <dbReference type="ARBA" id="ARBA00022723"/>
    </source>
</evidence>
<keyword evidence="5" id="KW-0175">Coiled coil</keyword>
<gene>
    <name evidence="8" type="ORF">LTRI10_LOCUS11170</name>
    <name evidence="9" type="ORF">LTRI10_LOCUS21143</name>
</gene>
<protein>
    <recommendedName>
        <fullName evidence="7">GRF-type domain-containing protein</fullName>
    </recommendedName>
</protein>
<sequence>MSHRGGSSSRSENSIGVVCCYHNLPAVTNRAGTESNSGRRFYGCKFWMVPKKNCNFFRWVDGAVDEGDASNSGIDSTILNLQENLRLAEAKAERRKKERKIVVQELRKVNNDVRVIRHMFAVVIFLNVALLAVVLANRSSMI</sequence>
<dbReference type="EMBL" id="OZ034815">
    <property type="protein sequence ID" value="CAL1367571.1"/>
    <property type="molecule type" value="Genomic_DNA"/>
</dbReference>
<evidence type="ECO:0000256" key="3">
    <source>
        <dbReference type="ARBA" id="ARBA00022833"/>
    </source>
</evidence>
<evidence type="ECO:0000313" key="8">
    <source>
        <dbReference type="EMBL" id="CAL1367571.1"/>
    </source>
</evidence>
<dbReference type="PROSITE" id="PS51999">
    <property type="entry name" value="ZF_GRF"/>
    <property type="match status" value="1"/>
</dbReference>